<organism evidence="3 4">
    <name type="scientific">Cynara cardunculus var. scolymus</name>
    <name type="common">Globe artichoke</name>
    <name type="synonym">Cynara scolymus</name>
    <dbReference type="NCBI Taxonomy" id="59895"/>
    <lineage>
        <taxon>Eukaryota</taxon>
        <taxon>Viridiplantae</taxon>
        <taxon>Streptophyta</taxon>
        <taxon>Embryophyta</taxon>
        <taxon>Tracheophyta</taxon>
        <taxon>Spermatophyta</taxon>
        <taxon>Magnoliopsida</taxon>
        <taxon>eudicotyledons</taxon>
        <taxon>Gunneridae</taxon>
        <taxon>Pentapetalae</taxon>
        <taxon>asterids</taxon>
        <taxon>campanulids</taxon>
        <taxon>Asterales</taxon>
        <taxon>Asteraceae</taxon>
        <taxon>Carduoideae</taxon>
        <taxon>Cardueae</taxon>
        <taxon>Carduinae</taxon>
        <taxon>Cynara</taxon>
    </lineage>
</organism>
<keyword evidence="4" id="KW-1185">Reference proteome</keyword>
<dbReference type="AlphaFoldDB" id="A0A103Y2D1"/>
<dbReference type="GO" id="GO:0016020">
    <property type="term" value="C:membrane"/>
    <property type="evidence" value="ECO:0007669"/>
    <property type="project" value="UniProtKB-SubCell"/>
</dbReference>
<feature type="domain" description="Malectin-like" evidence="2">
    <location>
        <begin position="2"/>
        <end position="79"/>
    </location>
</feature>
<dbReference type="Proteomes" id="UP000243975">
    <property type="component" value="Unassembled WGS sequence"/>
</dbReference>
<gene>
    <name evidence="3" type="ORF">Ccrd_020497</name>
</gene>
<dbReference type="PANTHER" id="PTHR45631:SF44">
    <property type="entry name" value="CARBOHYDRATE-BINDING PROTEIN OF THE ER PROTEIN"/>
    <property type="match status" value="1"/>
</dbReference>
<evidence type="ECO:0000313" key="3">
    <source>
        <dbReference type="EMBL" id="KVI01236.1"/>
    </source>
</evidence>
<proteinExistence type="predicted"/>
<name>A0A103Y2D1_CYNCS</name>
<accession>A0A103Y2D1</accession>
<dbReference type="Pfam" id="PF12819">
    <property type="entry name" value="Malectin_like"/>
    <property type="match status" value="1"/>
</dbReference>
<dbReference type="PANTHER" id="PTHR45631">
    <property type="entry name" value="OS07G0107800 PROTEIN-RELATED"/>
    <property type="match status" value="1"/>
</dbReference>
<protein>
    <submittedName>
        <fullName evidence="3">Malectin-like carbohydrate-binding domain-containing protein</fullName>
    </submittedName>
</protein>
<comment type="caution">
    <text evidence="3">The sequence shown here is derived from an EMBL/GenBank/DDBJ whole genome shotgun (WGS) entry which is preliminary data.</text>
</comment>
<evidence type="ECO:0000256" key="1">
    <source>
        <dbReference type="ARBA" id="ARBA00004167"/>
    </source>
</evidence>
<dbReference type="EMBL" id="LEKV01003123">
    <property type="protein sequence ID" value="KVI01236.1"/>
    <property type="molecule type" value="Genomic_DNA"/>
</dbReference>
<reference evidence="3 4" key="1">
    <citation type="journal article" date="2016" name="Sci. Rep.">
        <title>The genome sequence of the outbreeding globe artichoke constructed de novo incorporating a phase-aware low-pass sequencing strategy of F1 progeny.</title>
        <authorList>
            <person name="Scaglione D."/>
            <person name="Reyes-Chin-Wo S."/>
            <person name="Acquadro A."/>
            <person name="Froenicke L."/>
            <person name="Portis E."/>
            <person name="Beitel C."/>
            <person name="Tirone M."/>
            <person name="Mauro R."/>
            <person name="Lo Monaco A."/>
            <person name="Mauromicale G."/>
            <person name="Faccioli P."/>
            <person name="Cattivelli L."/>
            <person name="Rieseberg L."/>
            <person name="Michelmore R."/>
            <person name="Lanteri S."/>
        </authorList>
    </citation>
    <scope>NUCLEOTIDE SEQUENCE [LARGE SCALE GENOMIC DNA]</scope>
    <source>
        <strain evidence="3">2C</strain>
    </source>
</reference>
<evidence type="ECO:0000259" key="2">
    <source>
        <dbReference type="Pfam" id="PF12819"/>
    </source>
</evidence>
<comment type="subcellular location">
    <subcellularLocation>
        <location evidence="1">Membrane</location>
        <topology evidence="1">Single-pass membrane protein</topology>
    </subcellularLocation>
</comment>
<dbReference type="Gramene" id="KVI01236">
    <property type="protein sequence ID" value="KVI01236"/>
    <property type="gene ID" value="Ccrd_020497"/>
</dbReference>
<dbReference type="STRING" id="59895.A0A103Y2D1"/>
<sequence length="145" mass="16068">MYINWYFTEVQGLGLGEYRSFEIYKDDDNFSLPIVPRIGYVSQLLVSDLSVNGTINFSIVTTDDSTLPPLVNAIEIFSISDALTNGTDDNNAEGLDSLKSAFDVLKDWEGDPYTRNPLLTSSSNEKKTCKLSVILAIAIPVFFIV</sequence>
<evidence type="ECO:0000313" key="4">
    <source>
        <dbReference type="Proteomes" id="UP000243975"/>
    </source>
</evidence>
<dbReference type="InterPro" id="IPR024788">
    <property type="entry name" value="Malectin-like_Carb-bd_dom"/>
</dbReference>